<gene>
    <name evidence="1" type="ORF">LQ327_28535</name>
</gene>
<dbReference type="RefSeq" id="WP_230739330.1">
    <property type="nucleotide sequence ID" value="NZ_JAJNDB010000008.1"/>
</dbReference>
<proteinExistence type="predicted"/>
<reference evidence="1 2" key="1">
    <citation type="submission" date="2021-11" db="EMBL/GenBank/DDBJ databases">
        <title>Draft genome sequence of Actinomycetospora sp. SF1 isolated from the rhizosphere soil.</title>
        <authorList>
            <person name="Duangmal K."/>
            <person name="Chantavorakit T."/>
        </authorList>
    </citation>
    <scope>NUCLEOTIDE SEQUENCE [LARGE SCALE GENOMIC DNA]</scope>
    <source>
        <strain evidence="1 2">TBRC 5722</strain>
    </source>
</reference>
<evidence type="ECO:0000313" key="1">
    <source>
        <dbReference type="EMBL" id="MCD2197327.1"/>
    </source>
</evidence>
<sequence length="241" mass="26165">MALAGPAGAAAELLTGRSSLAWSQRRMYLLDTPALDLLRAGVEVRLRGRARGRYDLAVSARRAGPVDEADVPPGARIEIDVTPGSTWQDIEVRRGVDPGVAAGVIGGDLPPGRLLCPAQRGWACHGGHEIVDDAGLEGLVVHGPLVVHRVKSAGEVRVDLEHFRFPGGRELVELSTRCRPEQATARATEFERLLDERGITVYPRYRAKSTFWFADLATRRRIRTAGPTRPAARRSDPAFPG</sequence>
<dbReference type="Proteomes" id="UP001199469">
    <property type="component" value="Unassembled WGS sequence"/>
</dbReference>
<evidence type="ECO:0000313" key="2">
    <source>
        <dbReference type="Proteomes" id="UP001199469"/>
    </source>
</evidence>
<organism evidence="1 2">
    <name type="scientific">Actinomycetospora endophytica</name>
    <dbReference type="NCBI Taxonomy" id="2291215"/>
    <lineage>
        <taxon>Bacteria</taxon>
        <taxon>Bacillati</taxon>
        <taxon>Actinomycetota</taxon>
        <taxon>Actinomycetes</taxon>
        <taxon>Pseudonocardiales</taxon>
        <taxon>Pseudonocardiaceae</taxon>
        <taxon>Actinomycetospora</taxon>
    </lineage>
</organism>
<keyword evidence="2" id="KW-1185">Reference proteome</keyword>
<comment type="caution">
    <text evidence="1">The sequence shown here is derived from an EMBL/GenBank/DDBJ whole genome shotgun (WGS) entry which is preliminary data.</text>
</comment>
<dbReference type="EMBL" id="JAJNDB010000008">
    <property type="protein sequence ID" value="MCD2197327.1"/>
    <property type="molecule type" value="Genomic_DNA"/>
</dbReference>
<evidence type="ECO:0008006" key="3">
    <source>
        <dbReference type="Google" id="ProtNLM"/>
    </source>
</evidence>
<name>A0ABS8PGC8_9PSEU</name>
<protein>
    <recommendedName>
        <fullName evidence="3">CYTH domain-containing protein</fullName>
    </recommendedName>
</protein>
<accession>A0ABS8PGC8</accession>